<dbReference type="Pfam" id="PF12836">
    <property type="entry name" value="HHH_3"/>
    <property type="match status" value="1"/>
</dbReference>
<evidence type="ECO:0000256" key="1">
    <source>
        <dbReference type="SAM" id="MobiDB-lite"/>
    </source>
</evidence>
<feature type="chain" id="PRO_5022227572" evidence="2">
    <location>
        <begin position="24"/>
        <end position="125"/>
    </location>
</feature>
<dbReference type="PANTHER" id="PTHR21180">
    <property type="entry name" value="ENDONUCLEASE/EXONUCLEASE/PHOSPHATASE FAMILY DOMAIN-CONTAINING PROTEIN 1"/>
    <property type="match status" value="1"/>
</dbReference>
<evidence type="ECO:0000259" key="3">
    <source>
        <dbReference type="SMART" id="SM00278"/>
    </source>
</evidence>
<sequence length="125" mass="12885">MFRKSVVSMAVALGLFAAPLAHAQGASTTPSDAKATAPSTQAAPAAKAPAKAHAMRHTARVDINSATREQLMKLPGIGDATADKIIAARPFKTKAELLSKGLVTKAEYAKLSGHVIAKQEPTAAK</sequence>
<dbReference type="SMART" id="SM00278">
    <property type="entry name" value="HhH1"/>
    <property type="match status" value="1"/>
</dbReference>
<dbReference type="AlphaFoldDB" id="A0A538TN04"/>
<reference evidence="4 5" key="1">
    <citation type="journal article" date="2019" name="Nat. Microbiol.">
        <title>Mediterranean grassland soil C-N compound turnover is dependent on rainfall and depth, and is mediated by genomically divergent microorganisms.</title>
        <authorList>
            <person name="Diamond S."/>
            <person name="Andeer P.F."/>
            <person name="Li Z."/>
            <person name="Crits-Christoph A."/>
            <person name="Burstein D."/>
            <person name="Anantharaman K."/>
            <person name="Lane K.R."/>
            <person name="Thomas B.C."/>
            <person name="Pan C."/>
            <person name="Northen T.R."/>
            <person name="Banfield J.F."/>
        </authorList>
    </citation>
    <scope>NUCLEOTIDE SEQUENCE [LARGE SCALE GENOMIC DNA]</scope>
    <source>
        <strain evidence="4">WS_8</strain>
    </source>
</reference>
<dbReference type="Proteomes" id="UP000316609">
    <property type="component" value="Unassembled WGS sequence"/>
</dbReference>
<proteinExistence type="predicted"/>
<dbReference type="Gene3D" id="1.10.150.320">
    <property type="entry name" value="Photosystem II 12 kDa extrinsic protein"/>
    <property type="match status" value="1"/>
</dbReference>
<dbReference type="GO" id="GO:0006281">
    <property type="term" value="P:DNA repair"/>
    <property type="evidence" value="ECO:0007669"/>
    <property type="project" value="InterPro"/>
</dbReference>
<accession>A0A538TN04</accession>
<feature type="compositionally biased region" description="Low complexity" evidence="1">
    <location>
        <begin position="33"/>
        <end position="52"/>
    </location>
</feature>
<dbReference type="InterPro" id="IPR051675">
    <property type="entry name" value="Endo/Exo/Phosphatase_dom_1"/>
</dbReference>
<name>A0A538TN04_UNCEI</name>
<dbReference type="EMBL" id="VBOY01000077">
    <property type="protein sequence ID" value="TMQ64993.1"/>
    <property type="molecule type" value="Genomic_DNA"/>
</dbReference>
<gene>
    <name evidence="4" type="ORF">E6K78_08555</name>
</gene>
<feature type="signal peptide" evidence="2">
    <location>
        <begin position="1"/>
        <end position="23"/>
    </location>
</feature>
<organism evidence="4 5">
    <name type="scientific">Eiseniibacteriota bacterium</name>
    <dbReference type="NCBI Taxonomy" id="2212470"/>
    <lineage>
        <taxon>Bacteria</taxon>
        <taxon>Candidatus Eiseniibacteriota</taxon>
    </lineage>
</organism>
<evidence type="ECO:0000256" key="2">
    <source>
        <dbReference type="SAM" id="SignalP"/>
    </source>
</evidence>
<evidence type="ECO:0000313" key="5">
    <source>
        <dbReference type="Proteomes" id="UP000316609"/>
    </source>
</evidence>
<protein>
    <submittedName>
        <fullName evidence="4">Helix-hairpin-helix domain-containing protein</fullName>
    </submittedName>
</protein>
<feature type="region of interest" description="Disordered" evidence="1">
    <location>
        <begin position="25"/>
        <end position="54"/>
    </location>
</feature>
<feature type="domain" description="Helix-hairpin-helix DNA-binding motif class 1" evidence="3">
    <location>
        <begin position="69"/>
        <end position="88"/>
    </location>
</feature>
<dbReference type="SUPFAM" id="SSF81585">
    <property type="entry name" value="PsbU/PolX domain-like"/>
    <property type="match status" value="1"/>
</dbReference>
<dbReference type="GO" id="GO:0003677">
    <property type="term" value="F:DNA binding"/>
    <property type="evidence" value="ECO:0007669"/>
    <property type="project" value="InterPro"/>
</dbReference>
<dbReference type="PANTHER" id="PTHR21180:SF32">
    <property type="entry name" value="ENDONUCLEASE_EXONUCLEASE_PHOSPHATASE FAMILY DOMAIN-CONTAINING PROTEIN 1"/>
    <property type="match status" value="1"/>
</dbReference>
<evidence type="ECO:0000313" key="4">
    <source>
        <dbReference type="EMBL" id="TMQ64993.1"/>
    </source>
</evidence>
<dbReference type="InterPro" id="IPR003583">
    <property type="entry name" value="Hlx-hairpin-Hlx_DNA-bd_motif"/>
</dbReference>
<keyword evidence="2" id="KW-0732">Signal</keyword>
<comment type="caution">
    <text evidence="4">The sequence shown here is derived from an EMBL/GenBank/DDBJ whole genome shotgun (WGS) entry which is preliminary data.</text>
</comment>